<keyword evidence="2" id="KW-0472">Membrane</keyword>
<dbReference type="Proteomes" id="UP000525298">
    <property type="component" value="Unassembled WGS sequence"/>
</dbReference>
<protein>
    <submittedName>
        <fullName evidence="3">Uncharacterized protein (TIGR03545 family)</fullName>
    </submittedName>
</protein>
<evidence type="ECO:0000256" key="1">
    <source>
        <dbReference type="SAM" id="Coils"/>
    </source>
</evidence>
<dbReference type="AlphaFoldDB" id="A0A7W0HKL8"/>
<keyword evidence="1" id="KW-0175">Coiled coil</keyword>
<dbReference type="EMBL" id="JACDUS010000004">
    <property type="protein sequence ID" value="MBA2881419.1"/>
    <property type="molecule type" value="Genomic_DNA"/>
</dbReference>
<keyword evidence="2" id="KW-1133">Transmembrane helix</keyword>
<feature type="coiled-coil region" evidence="1">
    <location>
        <begin position="230"/>
        <end position="257"/>
    </location>
</feature>
<name>A0A7W0HKL8_9BACT</name>
<evidence type="ECO:0000313" key="3">
    <source>
        <dbReference type="EMBL" id="MBA2881419.1"/>
    </source>
</evidence>
<keyword evidence="2" id="KW-0812">Transmembrane</keyword>
<reference evidence="3 4" key="1">
    <citation type="submission" date="2020-07" db="EMBL/GenBank/DDBJ databases">
        <title>Genomic Encyclopedia of Type Strains, Phase IV (KMG-IV): sequencing the most valuable type-strain genomes for metagenomic binning, comparative biology and taxonomic classification.</title>
        <authorList>
            <person name="Goeker M."/>
        </authorList>
    </citation>
    <scope>NUCLEOTIDE SEQUENCE [LARGE SCALE GENOMIC DNA]</scope>
    <source>
        <strain evidence="3 4">DSM 17721</strain>
    </source>
</reference>
<evidence type="ECO:0000313" key="4">
    <source>
        <dbReference type="Proteomes" id="UP000525298"/>
    </source>
</evidence>
<proteinExistence type="predicted"/>
<dbReference type="RefSeq" id="WP_181551081.1">
    <property type="nucleotide sequence ID" value="NZ_JACDUS010000004.1"/>
</dbReference>
<evidence type="ECO:0000256" key="2">
    <source>
        <dbReference type="SAM" id="Phobius"/>
    </source>
</evidence>
<keyword evidence="4" id="KW-1185">Reference proteome</keyword>
<sequence length="577" mass="62618">MSRFIRWPGLAAFFVIVALGASVWLLMVDYAVRHVIEKTGTKAVGARVEVADADLSLFPLGLEITGLQVTHPNSPMRNAVVVEKIRMNFHTGEIIKGNKVVEDLSATGVGFDKPRKTSGAIAKKEKPSGASEISVAEKMREKLGRLPSATAESARQIIANEQLETLKQAQTLQQEIADARDRFSKRLENLPDQETFAGYKKRINDLKGGSGESGGLLGTLGRAGQAGEIRKDIQADLRALRETRQDLADTREKLQTGLADLRAAPGRDARRLTDKYALSPKGIGNMSALILGPKYAGWVENSLSWYLRLSPHVSAMMEKSRETEKRRRGEGIDLRFASRRPVPEYWIKTARVSADMGGMDVSGQISDIASDPRVLGRPLVFDFAGVGADNAGSVKINGRLDRTNPEHPADRADFQIREHTLSSLQLLDQDSMSVVLSKARLDAVDGSIRVAGAELDAEIAADLSDARFDVNPGGKEHFLVRALASALGDIRSFDVAASLGGTLTQPEMSIDSGLGDVLKASLSRDLEKHRAQMQQHLKQAISEKTGGAIDETESGFSALDAIEQELKKRLNLGASIL</sequence>
<dbReference type="InterPro" id="IPR019934">
    <property type="entry name" value="CHP03545"/>
</dbReference>
<organism evidence="3 4">
    <name type="scientific">Desulfosalsimonas propionicica</name>
    <dbReference type="NCBI Taxonomy" id="332175"/>
    <lineage>
        <taxon>Bacteria</taxon>
        <taxon>Pseudomonadati</taxon>
        <taxon>Thermodesulfobacteriota</taxon>
        <taxon>Desulfobacteria</taxon>
        <taxon>Desulfobacterales</taxon>
        <taxon>Desulfosalsimonadaceae</taxon>
        <taxon>Desulfosalsimonas</taxon>
    </lineage>
</organism>
<feature type="transmembrane region" description="Helical" evidence="2">
    <location>
        <begin position="7"/>
        <end position="27"/>
    </location>
</feature>
<gene>
    <name evidence="3" type="ORF">HNR65_001746</name>
</gene>
<comment type="caution">
    <text evidence="3">The sequence shown here is derived from an EMBL/GenBank/DDBJ whole genome shotgun (WGS) entry which is preliminary data.</text>
</comment>
<dbReference type="NCBIfam" id="TIGR03545">
    <property type="entry name" value="TIGR03545 family protein"/>
    <property type="match status" value="1"/>
</dbReference>
<accession>A0A7W0HKL8</accession>